<accession>A0A448X8K0</accession>
<evidence type="ECO:0000313" key="1">
    <source>
        <dbReference type="EMBL" id="VEL30869.1"/>
    </source>
</evidence>
<reference evidence="1" key="1">
    <citation type="submission" date="2018-11" db="EMBL/GenBank/DDBJ databases">
        <authorList>
            <consortium name="Pathogen Informatics"/>
        </authorList>
    </citation>
    <scope>NUCLEOTIDE SEQUENCE</scope>
</reference>
<dbReference type="Proteomes" id="UP000784294">
    <property type="component" value="Unassembled WGS sequence"/>
</dbReference>
<protein>
    <submittedName>
        <fullName evidence="1">Uncharacterized protein</fullName>
    </submittedName>
</protein>
<gene>
    <name evidence="1" type="ORF">PXEA_LOCUS24309</name>
</gene>
<organism evidence="1 2">
    <name type="scientific">Protopolystoma xenopodis</name>
    <dbReference type="NCBI Taxonomy" id="117903"/>
    <lineage>
        <taxon>Eukaryota</taxon>
        <taxon>Metazoa</taxon>
        <taxon>Spiralia</taxon>
        <taxon>Lophotrochozoa</taxon>
        <taxon>Platyhelminthes</taxon>
        <taxon>Monogenea</taxon>
        <taxon>Polyopisthocotylea</taxon>
        <taxon>Polystomatidea</taxon>
        <taxon>Polystomatidae</taxon>
        <taxon>Protopolystoma</taxon>
    </lineage>
</organism>
<proteinExistence type="predicted"/>
<name>A0A448X8K0_9PLAT</name>
<sequence length="69" mass="7117">MSSILRLLNPPASGIRPTLDGGLYARTQRLAMGSGLAASHLGDGLHGQAGGTFFVKDPKLSSGLILREA</sequence>
<comment type="caution">
    <text evidence="1">The sequence shown here is derived from an EMBL/GenBank/DDBJ whole genome shotgun (WGS) entry which is preliminary data.</text>
</comment>
<keyword evidence="2" id="KW-1185">Reference proteome</keyword>
<dbReference type="EMBL" id="CAAALY010116405">
    <property type="protein sequence ID" value="VEL30869.1"/>
    <property type="molecule type" value="Genomic_DNA"/>
</dbReference>
<evidence type="ECO:0000313" key="2">
    <source>
        <dbReference type="Proteomes" id="UP000784294"/>
    </source>
</evidence>
<dbReference type="AlphaFoldDB" id="A0A448X8K0"/>